<evidence type="ECO:0008006" key="4">
    <source>
        <dbReference type="Google" id="ProtNLM"/>
    </source>
</evidence>
<dbReference type="PATRIC" id="fig|1122151.5.peg.1219"/>
<protein>
    <recommendedName>
        <fullName evidence="4">Bacteriocin immunity protein</fullName>
    </recommendedName>
</protein>
<dbReference type="SUPFAM" id="SSF109797">
    <property type="entry name" value="Bacteriocin immunity protein-like"/>
    <property type="match status" value="1"/>
</dbReference>
<accession>A0A0R1P9U0</accession>
<dbReference type="InterPro" id="IPR015046">
    <property type="entry name" value="LciA_Immunity-like"/>
</dbReference>
<dbReference type="OrthoDB" id="1907362at2"/>
<dbReference type="Pfam" id="PF08951">
    <property type="entry name" value="EntA_Immun"/>
    <property type="match status" value="1"/>
</dbReference>
<dbReference type="GeneID" id="96668847"/>
<evidence type="ECO:0000256" key="1">
    <source>
        <dbReference type="ARBA" id="ARBA00023025"/>
    </source>
</evidence>
<keyword evidence="1" id="KW-0079">Bacteriocin immunity</keyword>
<name>A0A0R1P9U0_9LACO</name>
<evidence type="ECO:0000313" key="3">
    <source>
        <dbReference type="Proteomes" id="UP000051908"/>
    </source>
</evidence>
<reference evidence="2 3" key="1">
    <citation type="journal article" date="2015" name="Genome Announc.">
        <title>Expanding the biotechnology potential of lactobacilli through comparative genomics of 213 strains and associated genera.</title>
        <authorList>
            <person name="Sun Z."/>
            <person name="Harris H.M."/>
            <person name="McCann A."/>
            <person name="Guo C."/>
            <person name="Argimon S."/>
            <person name="Zhang W."/>
            <person name="Yang X."/>
            <person name="Jeffery I.B."/>
            <person name="Cooney J.C."/>
            <person name="Kagawa T.F."/>
            <person name="Liu W."/>
            <person name="Song Y."/>
            <person name="Salvetti E."/>
            <person name="Wrobel A."/>
            <person name="Rasinkangas P."/>
            <person name="Parkhill J."/>
            <person name="Rea M.C."/>
            <person name="O'Sullivan O."/>
            <person name="Ritari J."/>
            <person name="Douillard F.P."/>
            <person name="Paul Ross R."/>
            <person name="Yang R."/>
            <person name="Briner A.E."/>
            <person name="Felis G.E."/>
            <person name="de Vos W.M."/>
            <person name="Barrangou R."/>
            <person name="Klaenhammer T.R."/>
            <person name="Caufield P.W."/>
            <person name="Cui Y."/>
            <person name="Zhang H."/>
            <person name="O'Toole P.W."/>
        </authorList>
    </citation>
    <scope>NUCLEOTIDE SEQUENCE [LARGE SCALE GENOMIC DNA]</scope>
    <source>
        <strain evidence="2 3">DSM 13238</strain>
    </source>
</reference>
<organism evidence="2 3">
    <name type="scientific">Companilactobacillus paralimentarius DSM 13238 = JCM 10415</name>
    <dbReference type="NCBI Taxonomy" id="1122151"/>
    <lineage>
        <taxon>Bacteria</taxon>
        <taxon>Bacillati</taxon>
        <taxon>Bacillota</taxon>
        <taxon>Bacilli</taxon>
        <taxon>Lactobacillales</taxon>
        <taxon>Lactobacillaceae</taxon>
        <taxon>Companilactobacillus</taxon>
    </lineage>
</organism>
<sequence>MKKIDRENEIKNAKSLISALNDLIINREDYQQKSELRDISDVLVQVNKTIDINKYPERLLSKLTTFIYSMGPAGKIYFPKKEEQLIDKIAVIAQKSGNTGLYYSSFNTKSDLFNQL</sequence>
<dbReference type="AlphaFoldDB" id="A0A0R1P9U0"/>
<dbReference type="InterPro" id="IPR023130">
    <property type="entry name" value="Ta0600-like_sf"/>
</dbReference>
<comment type="caution">
    <text evidence="2">The sequence shown here is derived from an EMBL/GenBank/DDBJ whole genome shotgun (WGS) entry which is preliminary data.</text>
</comment>
<evidence type="ECO:0000313" key="2">
    <source>
        <dbReference type="EMBL" id="KRL29134.1"/>
    </source>
</evidence>
<dbReference type="RefSeq" id="WP_025085809.1">
    <property type="nucleotide sequence ID" value="NZ_AZES01000136.1"/>
</dbReference>
<proteinExistence type="predicted"/>
<dbReference type="GO" id="GO:0030153">
    <property type="term" value="P:bacteriocin immunity"/>
    <property type="evidence" value="ECO:0007669"/>
    <property type="project" value="UniProtKB-KW"/>
</dbReference>
<dbReference type="EMBL" id="AZES01000136">
    <property type="protein sequence ID" value="KRL29134.1"/>
    <property type="molecule type" value="Genomic_DNA"/>
</dbReference>
<dbReference type="Proteomes" id="UP000051908">
    <property type="component" value="Unassembled WGS sequence"/>
</dbReference>
<gene>
    <name evidence="2" type="ORF">FD33_GL001177</name>
</gene>
<dbReference type="Gene3D" id="1.20.1440.50">
    <property type="entry name" value="Ta0600-like"/>
    <property type="match status" value="1"/>
</dbReference>
<keyword evidence="3" id="KW-1185">Reference proteome</keyword>